<keyword evidence="13" id="KW-1185">Reference proteome</keyword>
<dbReference type="Gene3D" id="3.40.50.1820">
    <property type="entry name" value="alpha/beta hydrolase"/>
    <property type="match status" value="1"/>
</dbReference>
<dbReference type="PANTHER" id="PTHR42776:SF4">
    <property type="entry name" value="ACYLAMINO-ACID-RELEASING ENZYME"/>
    <property type="match status" value="1"/>
</dbReference>
<gene>
    <name evidence="12" type="ORF">FA10DRAFT_281839</name>
</gene>
<evidence type="ECO:0000256" key="8">
    <source>
        <dbReference type="ARBA" id="ARBA00032829"/>
    </source>
</evidence>
<evidence type="ECO:0000256" key="4">
    <source>
        <dbReference type="ARBA" id="ARBA00011881"/>
    </source>
</evidence>
<keyword evidence="7 12" id="KW-0378">Hydrolase</keyword>
<evidence type="ECO:0000256" key="1">
    <source>
        <dbReference type="ARBA" id="ARBA00000721"/>
    </source>
</evidence>
<dbReference type="InterPro" id="IPR001375">
    <property type="entry name" value="Peptidase_S9_cat"/>
</dbReference>
<evidence type="ECO:0000256" key="5">
    <source>
        <dbReference type="ARBA" id="ARBA00012917"/>
    </source>
</evidence>
<evidence type="ECO:0000256" key="7">
    <source>
        <dbReference type="ARBA" id="ARBA00022801"/>
    </source>
</evidence>
<sequence>MEMDISGAVELYKALAEIPTVSSAEIVADDEDEKSKTVSLVLSQRSHSTLSRYTARQQLLLYLPSPASGRSIDDHGRVDESGEGVQVRAVPPGPSVQAGDDTIKAIFSAFIPSLKQTRTALLREDQGDKDKGTKRRSVELWHRETKLSAIDVTEIHAAFIVDDTFGSLSLCPVTGQRILYAAEARAPEKRKKMDNQENSHEEPGLDGLEAFEYRPGLGEKMGGRTRPTVWMATFPSNTMRGGGSSSKAGHVARLAVDGDELKAAGQDIRDPLLGQAVFDAKGESIITTAYSLLADGRRLGIIYCTNRPAAILRAYLDNSRDDENRPTNKHTCIAVGKWTRLSAEGVSARSPRIFANANSPSTAIVWLQNQEAGAHNDCAALASYDDDGKDDNCREIRMQIPIQSRPPDNGSGWPGLYLDQLPRTCQVDGGLVTSTIWGCRKTIILRRLAPASAFSSSAHRDAEEPVQDLTPPSASDEQPWSYTVLCTDGKHLIVAVRSSPLRPQQLLVGQLFTPTNGPNLVPAKVSWTMARDLGGPYQHKNGLDVLSSLEASVVEQRPSTDESEIAGRPDNDSHVGVQSIVLRPSSLANRERAPAGILFPHGGPHGGTTTDWNPALAALAACDYSIVLPNFRGSLGRGQDFAHALLGRCGDIDVKDCLGALKQHLVEPGLVDSSRLIVMGGSHGGFLSAHLIGQHPDVFKAAVMRNPVVSIGTMEPSTDIPDWCYSELGLDFRFEHPPSFLRRYGPNLESAYEVLQSKSPIQHVDRVKAAVLLLVGLDDQRVPPTQSKLYYHALIGRRRATRAEHSDGPAVRMLCFDGADHALDTVEAEVIGWEASLRWIDRHT</sequence>
<dbReference type="GeneID" id="37045638"/>
<dbReference type="EMBL" id="KZ819641">
    <property type="protein sequence ID" value="PWN87048.1"/>
    <property type="molecule type" value="Genomic_DNA"/>
</dbReference>
<evidence type="ECO:0000256" key="3">
    <source>
        <dbReference type="ARBA" id="ARBA00010040"/>
    </source>
</evidence>
<comment type="catalytic activity">
    <reaction evidence="1">
        <text>Cleavage of an N-acetyl or N-formyl amino acid from the N-terminus of a polypeptide.</text>
        <dbReference type="EC" id="3.4.19.1"/>
    </reaction>
</comment>
<dbReference type="InterPro" id="IPR029058">
    <property type="entry name" value="AB_hydrolase_fold"/>
</dbReference>
<name>A0A316YEI3_9BASI</name>
<proteinExistence type="inferred from homology"/>
<dbReference type="STRING" id="215250.A0A316YEI3"/>
<dbReference type="Pfam" id="PF00326">
    <property type="entry name" value="Peptidase_S9"/>
    <property type="match status" value="1"/>
</dbReference>
<organism evidence="12 13">
    <name type="scientific">Acaromyces ingoldii</name>
    <dbReference type="NCBI Taxonomy" id="215250"/>
    <lineage>
        <taxon>Eukaryota</taxon>
        <taxon>Fungi</taxon>
        <taxon>Dikarya</taxon>
        <taxon>Basidiomycota</taxon>
        <taxon>Ustilaginomycotina</taxon>
        <taxon>Exobasidiomycetes</taxon>
        <taxon>Exobasidiales</taxon>
        <taxon>Cryptobasidiaceae</taxon>
        <taxon>Acaromyces</taxon>
    </lineage>
</organism>
<dbReference type="SUPFAM" id="SSF53474">
    <property type="entry name" value="alpha/beta-Hydrolases"/>
    <property type="match status" value="1"/>
</dbReference>
<accession>A0A316YEI3</accession>
<evidence type="ECO:0000256" key="9">
    <source>
        <dbReference type="SAM" id="MobiDB-lite"/>
    </source>
</evidence>
<evidence type="ECO:0000256" key="6">
    <source>
        <dbReference type="ARBA" id="ARBA00022490"/>
    </source>
</evidence>
<reference evidence="12 13" key="1">
    <citation type="journal article" date="2018" name="Mol. Biol. Evol.">
        <title>Broad Genomic Sampling Reveals a Smut Pathogenic Ancestry of the Fungal Clade Ustilaginomycotina.</title>
        <authorList>
            <person name="Kijpornyongpan T."/>
            <person name="Mondo S.J."/>
            <person name="Barry K."/>
            <person name="Sandor L."/>
            <person name="Lee J."/>
            <person name="Lipzen A."/>
            <person name="Pangilinan J."/>
            <person name="LaButti K."/>
            <person name="Hainaut M."/>
            <person name="Henrissat B."/>
            <person name="Grigoriev I.V."/>
            <person name="Spatafora J.W."/>
            <person name="Aime M.C."/>
        </authorList>
    </citation>
    <scope>NUCLEOTIDE SEQUENCE [LARGE SCALE GENOMIC DNA]</scope>
    <source>
        <strain evidence="12 13">MCA 4198</strain>
    </source>
</reference>
<comment type="subunit">
    <text evidence="4">Homotetramer.</text>
</comment>
<dbReference type="GO" id="GO:0004252">
    <property type="term" value="F:serine-type endopeptidase activity"/>
    <property type="evidence" value="ECO:0007669"/>
    <property type="project" value="TreeGrafter"/>
</dbReference>
<protein>
    <recommendedName>
        <fullName evidence="5">acylaminoacyl-peptidase</fullName>
        <ecNumber evidence="5">3.4.19.1</ecNumber>
    </recommendedName>
    <alternativeName>
        <fullName evidence="8">Dipeptidyl-peptidase V</fullName>
    </alternativeName>
</protein>
<evidence type="ECO:0000259" key="11">
    <source>
        <dbReference type="Pfam" id="PF19283"/>
    </source>
</evidence>
<comment type="subcellular location">
    <subcellularLocation>
        <location evidence="2">Cytoplasm</location>
    </subcellularLocation>
</comment>
<dbReference type="GO" id="GO:0006508">
    <property type="term" value="P:proteolysis"/>
    <property type="evidence" value="ECO:0007669"/>
    <property type="project" value="InterPro"/>
</dbReference>
<keyword evidence="6" id="KW-0963">Cytoplasm</keyword>
<feature type="domain" description="Acylamino-acid-releasing enzyme N-terminal" evidence="11">
    <location>
        <begin position="109"/>
        <end position="514"/>
    </location>
</feature>
<comment type="similarity">
    <text evidence="3">Belongs to the peptidase S9C family.</text>
</comment>
<evidence type="ECO:0000259" key="10">
    <source>
        <dbReference type="Pfam" id="PF00326"/>
    </source>
</evidence>
<dbReference type="EC" id="3.4.19.1" evidence="5"/>
<feature type="domain" description="Peptidase S9 prolyl oligopeptidase catalytic" evidence="10">
    <location>
        <begin position="617"/>
        <end position="843"/>
    </location>
</feature>
<dbReference type="Proteomes" id="UP000245768">
    <property type="component" value="Unassembled WGS sequence"/>
</dbReference>
<evidence type="ECO:0000256" key="2">
    <source>
        <dbReference type="ARBA" id="ARBA00004496"/>
    </source>
</evidence>
<feature type="region of interest" description="Disordered" evidence="9">
    <location>
        <begin position="456"/>
        <end position="478"/>
    </location>
</feature>
<evidence type="ECO:0000313" key="13">
    <source>
        <dbReference type="Proteomes" id="UP000245768"/>
    </source>
</evidence>
<dbReference type="RefSeq" id="XP_025374246.1">
    <property type="nucleotide sequence ID" value="XM_025523722.1"/>
</dbReference>
<dbReference type="PANTHER" id="PTHR42776">
    <property type="entry name" value="SERINE PEPTIDASE S9 FAMILY MEMBER"/>
    <property type="match status" value="1"/>
</dbReference>
<dbReference type="OrthoDB" id="43744at2759"/>
<evidence type="ECO:0000313" key="12">
    <source>
        <dbReference type="EMBL" id="PWN87048.1"/>
    </source>
</evidence>
<dbReference type="InParanoid" id="A0A316YEI3"/>
<dbReference type="AlphaFoldDB" id="A0A316YEI3"/>
<dbReference type="Pfam" id="PF19283">
    <property type="entry name" value="APEH_N"/>
    <property type="match status" value="1"/>
</dbReference>
<dbReference type="InterPro" id="IPR045550">
    <property type="entry name" value="AARE_N"/>
</dbReference>